<sequence>MARLFGLLRASLGEARVRVSSQARLSAVYGLSALSGPFAAAPAMARSYTVPARTRNAALSRTLTSAVAATARRACPAGKAAKASRDVRGREAPTGRQVHEKDGGYGVRVYRDVSHIVMVGSIADVCRKLDQAVGEQFCQAAV</sequence>
<gene>
    <name evidence="2" type="ORF">PNO31109_02622</name>
</gene>
<feature type="compositionally biased region" description="Basic and acidic residues" evidence="1">
    <location>
        <begin position="83"/>
        <end position="100"/>
    </location>
</feature>
<dbReference type="Proteomes" id="UP000367825">
    <property type="component" value="Unassembled WGS sequence"/>
</dbReference>
<organism evidence="2 3">
    <name type="scientific">Pandoraea nosoerga</name>
    <dbReference type="NCBI Taxonomy" id="2508296"/>
    <lineage>
        <taxon>Bacteria</taxon>
        <taxon>Pseudomonadati</taxon>
        <taxon>Pseudomonadota</taxon>
        <taxon>Betaproteobacteria</taxon>
        <taxon>Burkholderiales</taxon>
        <taxon>Burkholderiaceae</taxon>
        <taxon>Pandoraea</taxon>
    </lineage>
</organism>
<evidence type="ECO:0000313" key="3">
    <source>
        <dbReference type="Proteomes" id="UP000367825"/>
    </source>
</evidence>
<name>A0A5E4VEZ8_9BURK</name>
<proteinExistence type="predicted"/>
<keyword evidence="3" id="KW-1185">Reference proteome</keyword>
<feature type="region of interest" description="Disordered" evidence="1">
    <location>
        <begin position="79"/>
        <end position="100"/>
    </location>
</feature>
<dbReference type="AlphaFoldDB" id="A0A5E4VEZ8"/>
<protein>
    <submittedName>
        <fullName evidence="2">Uncharacterized protein</fullName>
    </submittedName>
</protein>
<dbReference type="RefSeq" id="WP_150555951.1">
    <property type="nucleotide sequence ID" value="NZ_CABPSC010000009.1"/>
</dbReference>
<reference evidence="2 3" key="1">
    <citation type="submission" date="2019-08" db="EMBL/GenBank/DDBJ databases">
        <authorList>
            <person name="Peeters C."/>
        </authorList>
    </citation>
    <scope>NUCLEOTIDE SEQUENCE [LARGE SCALE GENOMIC DNA]</scope>
    <source>
        <strain evidence="2 3">LMG 31109</strain>
    </source>
</reference>
<evidence type="ECO:0000256" key="1">
    <source>
        <dbReference type="SAM" id="MobiDB-lite"/>
    </source>
</evidence>
<evidence type="ECO:0000313" key="2">
    <source>
        <dbReference type="EMBL" id="VVE10887.1"/>
    </source>
</evidence>
<dbReference type="OrthoDB" id="9131183at2"/>
<accession>A0A5E4VEZ8</accession>
<dbReference type="EMBL" id="CABPSC010000009">
    <property type="protein sequence ID" value="VVE10887.1"/>
    <property type="molecule type" value="Genomic_DNA"/>
</dbReference>